<evidence type="ECO:0000313" key="2">
    <source>
        <dbReference type="Proteomes" id="UP001515683"/>
    </source>
</evidence>
<comment type="caution">
    <text evidence="1">The sequence shown here is derived from an EMBL/GenBank/DDBJ whole genome shotgun (WGS) entry which is preliminary data.</text>
</comment>
<dbReference type="Proteomes" id="UP001515683">
    <property type="component" value="Unassembled WGS sequence"/>
</dbReference>
<gene>
    <name evidence="1" type="ORF">F3J40_13260</name>
</gene>
<dbReference type="EMBL" id="VWXF01000005">
    <property type="protein sequence ID" value="NIF22563.1"/>
    <property type="molecule type" value="Genomic_DNA"/>
</dbReference>
<reference evidence="1 2" key="1">
    <citation type="journal article" date="2019" name="bioRxiv">
        <title>Bacteria contribute to plant secondary compound degradation in a generalist herbivore system.</title>
        <authorList>
            <person name="Francoeur C.B."/>
            <person name="Khadempour L."/>
            <person name="Moreira-Soto R.D."/>
            <person name="Gotting K."/>
            <person name="Book A.J."/>
            <person name="Pinto-Tomas A.A."/>
            <person name="Keefover-Ring K."/>
            <person name="Currie C.R."/>
        </authorList>
    </citation>
    <scope>NUCLEOTIDE SEQUENCE [LARGE SCALE GENOMIC DNA]</scope>
    <source>
        <strain evidence="1">Acro-835</strain>
    </source>
</reference>
<accession>A0ABX0REJ1</accession>
<keyword evidence="2" id="KW-1185">Reference proteome</keyword>
<name>A0ABX0REJ1_9GAMM</name>
<sequence length="245" mass="28350">MILILFYMENLKTFILESIENTNIIPNEDESEYNKKTIGKGKLFEGARSRLVKKGIISKEESEILKELIDYRNDIGHRIYMLTFDVGAYSSLGIKPRYDYTAAKKARILRRKIMNEMGKHFILTLSFDSLAFESAENSYTKEIERLKKKINKGIEALNIEATEINRQINSIPKSVIDKLQPGHPKNHKGNGTLSPQGFECVFTLFELQVRPLTVSYIMRCSYRTAISWYKKWKESKKHDSLVGVK</sequence>
<evidence type="ECO:0000313" key="1">
    <source>
        <dbReference type="EMBL" id="NIF22563.1"/>
    </source>
</evidence>
<organism evidence="1 2">
    <name type="scientific">Candidatus Pantoea multigeneris</name>
    <dbReference type="NCBI Taxonomy" id="2608357"/>
    <lineage>
        <taxon>Bacteria</taxon>
        <taxon>Pseudomonadati</taxon>
        <taxon>Pseudomonadota</taxon>
        <taxon>Gammaproteobacteria</taxon>
        <taxon>Enterobacterales</taxon>
        <taxon>Erwiniaceae</taxon>
        <taxon>Pantoea</taxon>
    </lineage>
</organism>
<proteinExistence type="predicted"/>
<protein>
    <submittedName>
        <fullName evidence="1">Uncharacterized protein</fullName>
    </submittedName>
</protein>